<protein>
    <submittedName>
        <fullName evidence="3">GIY-YIG nuclease family protein</fullName>
    </submittedName>
</protein>
<dbReference type="InterPro" id="IPR035901">
    <property type="entry name" value="GIY-YIG_endonuc_sf"/>
</dbReference>
<keyword evidence="4" id="KW-1185">Reference proteome</keyword>
<dbReference type="SUPFAM" id="SSF82771">
    <property type="entry name" value="GIY-YIG endonuclease"/>
    <property type="match status" value="1"/>
</dbReference>
<gene>
    <name evidence="3" type="ORF">ACFS6H_00050</name>
</gene>
<comment type="caution">
    <text evidence="3">The sequence shown here is derived from an EMBL/GenBank/DDBJ whole genome shotgun (WGS) entry which is preliminary data.</text>
</comment>
<comment type="similarity">
    <text evidence="1">Belongs to the UPF0213 family.</text>
</comment>
<proteinExistence type="inferred from homology"/>
<dbReference type="CDD" id="cd10449">
    <property type="entry name" value="GIY-YIG_SLX1_like"/>
    <property type="match status" value="1"/>
</dbReference>
<dbReference type="PANTHER" id="PTHR34477:SF1">
    <property type="entry name" value="UPF0213 PROTEIN YHBQ"/>
    <property type="match status" value="1"/>
</dbReference>
<dbReference type="Gene3D" id="3.40.1440.10">
    <property type="entry name" value="GIY-YIG endonuclease"/>
    <property type="match status" value="1"/>
</dbReference>
<sequence>MAAFIVYIIYSPKLDRYYIGYTTDMTKRINEHNSGVSTFTAKATDWILKWSKGFDSRELAMKEERIIKAKKSRKYIEWLITKE</sequence>
<dbReference type="InterPro" id="IPR050190">
    <property type="entry name" value="UPF0213_domain"/>
</dbReference>
<dbReference type="PROSITE" id="PS50164">
    <property type="entry name" value="GIY_YIG"/>
    <property type="match status" value="1"/>
</dbReference>
<dbReference type="Proteomes" id="UP001597511">
    <property type="component" value="Unassembled WGS sequence"/>
</dbReference>
<dbReference type="InterPro" id="IPR000305">
    <property type="entry name" value="GIY-YIG_endonuc"/>
</dbReference>
<evidence type="ECO:0000256" key="1">
    <source>
        <dbReference type="ARBA" id="ARBA00007435"/>
    </source>
</evidence>
<dbReference type="RefSeq" id="WP_386093543.1">
    <property type="nucleotide sequence ID" value="NZ_JBHUOZ010000001.1"/>
</dbReference>
<evidence type="ECO:0000313" key="4">
    <source>
        <dbReference type="Proteomes" id="UP001597511"/>
    </source>
</evidence>
<dbReference type="EMBL" id="JBHUOZ010000001">
    <property type="protein sequence ID" value="MFD2918075.1"/>
    <property type="molecule type" value="Genomic_DNA"/>
</dbReference>
<dbReference type="Pfam" id="PF01541">
    <property type="entry name" value="GIY-YIG"/>
    <property type="match status" value="1"/>
</dbReference>
<name>A0ABW5ZYG5_9BACT</name>
<dbReference type="PANTHER" id="PTHR34477">
    <property type="entry name" value="UPF0213 PROTEIN YHBQ"/>
    <property type="match status" value="1"/>
</dbReference>
<evidence type="ECO:0000259" key="2">
    <source>
        <dbReference type="PROSITE" id="PS50164"/>
    </source>
</evidence>
<feature type="domain" description="GIY-YIG" evidence="2">
    <location>
        <begin position="2"/>
        <end position="77"/>
    </location>
</feature>
<organism evidence="3 4">
    <name type="scientific">Terrimonas rubra</name>
    <dbReference type="NCBI Taxonomy" id="1035890"/>
    <lineage>
        <taxon>Bacteria</taxon>
        <taxon>Pseudomonadati</taxon>
        <taxon>Bacteroidota</taxon>
        <taxon>Chitinophagia</taxon>
        <taxon>Chitinophagales</taxon>
        <taxon>Chitinophagaceae</taxon>
        <taxon>Terrimonas</taxon>
    </lineage>
</organism>
<reference evidence="4" key="1">
    <citation type="journal article" date="2019" name="Int. J. Syst. Evol. Microbiol.">
        <title>The Global Catalogue of Microorganisms (GCM) 10K type strain sequencing project: providing services to taxonomists for standard genome sequencing and annotation.</title>
        <authorList>
            <consortium name="The Broad Institute Genomics Platform"/>
            <consortium name="The Broad Institute Genome Sequencing Center for Infectious Disease"/>
            <person name="Wu L."/>
            <person name="Ma J."/>
        </authorList>
    </citation>
    <scope>NUCLEOTIDE SEQUENCE [LARGE SCALE GENOMIC DNA]</scope>
    <source>
        <strain evidence="4">KCTC 23299</strain>
    </source>
</reference>
<accession>A0ABW5ZYG5</accession>
<evidence type="ECO:0000313" key="3">
    <source>
        <dbReference type="EMBL" id="MFD2918075.1"/>
    </source>
</evidence>